<comment type="caution">
    <text evidence="1">The sequence shown here is derived from an EMBL/GenBank/DDBJ whole genome shotgun (WGS) entry which is preliminary data.</text>
</comment>
<reference evidence="1 2" key="1">
    <citation type="submission" date="2021-01" db="EMBL/GenBank/DDBJ databases">
        <title>Whole genome shotgun sequence of Catellatospora bangladeshensis NBRC 107357.</title>
        <authorList>
            <person name="Komaki H."/>
            <person name="Tamura T."/>
        </authorList>
    </citation>
    <scope>NUCLEOTIDE SEQUENCE [LARGE SCALE GENOMIC DNA]</scope>
    <source>
        <strain evidence="1 2">NBRC 107357</strain>
    </source>
</reference>
<dbReference type="AlphaFoldDB" id="A0A8J3NK50"/>
<sequence length="251" mass="25830">MKAYPPHDRPTAADLADLAELLPDPGHRDLPPGRHEWHRTRLLHAIRDPRPVAAPRRTLLRPVLALAAAAALAGTAAVMINAGDRGSVVTLPTPGATTPAAEPTGGGPVAKIRAYGTVSQLTETADLVVRGEVVRAEGSGGDVVVRVAEVLYRAPGLPGTAEITVRATPIAGMSALAPGQHTVLYLAAADPAAGAYTTLSGDFGIFDVSGETATARSETMTVTGLRAEDATVRGRFAAPLAELRALARARG</sequence>
<evidence type="ECO:0000313" key="1">
    <source>
        <dbReference type="EMBL" id="GIF82678.1"/>
    </source>
</evidence>
<dbReference type="EMBL" id="BONF01000023">
    <property type="protein sequence ID" value="GIF82678.1"/>
    <property type="molecule type" value="Genomic_DNA"/>
</dbReference>
<accession>A0A8J3NK50</accession>
<name>A0A8J3NK50_9ACTN</name>
<proteinExistence type="predicted"/>
<dbReference type="RefSeq" id="WP_203748301.1">
    <property type="nucleotide sequence ID" value="NZ_BONF01000023.1"/>
</dbReference>
<organism evidence="1 2">
    <name type="scientific">Catellatospora bangladeshensis</name>
    <dbReference type="NCBI Taxonomy" id="310355"/>
    <lineage>
        <taxon>Bacteria</taxon>
        <taxon>Bacillati</taxon>
        <taxon>Actinomycetota</taxon>
        <taxon>Actinomycetes</taxon>
        <taxon>Micromonosporales</taxon>
        <taxon>Micromonosporaceae</taxon>
        <taxon>Catellatospora</taxon>
    </lineage>
</organism>
<dbReference type="Proteomes" id="UP000601223">
    <property type="component" value="Unassembled WGS sequence"/>
</dbReference>
<gene>
    <name evidence="1" type="ORF">Cba03nite_40270</name>
</gene>
<keyword evidence="2" id="KW-1185">Reference proteome</keyword>
<protein>
    <submittedName>
        <fullName evidence="1">Uncharacterized protein</fullName>
    </submittedName>
</protein>
<evidence type="ECO:0000313" key="2">
    <source>
        <dbReference type="Proteomes" id="UP000601223"/>
    </source>
</evidence>